<feature type="transmembrane region" description="Helical" evidence="7">
    <location>
        <begin position="254"/>
        <end position="276"/>
    </location>
</feature>
<evidence type="ECO:0000256" key="1">
    <source>
        <dbReference type="ARBA" id="ARBA00004651"/>
    </source>
</evidence>
<keyword evidence="9" id="KW-0808">Transferase</keyword>
<evidence type="ECO:0000313" key="9">
    <source>
        <dbReference type="EMBL" id="NOV00211.1"/>
    </source>
</evidence>
<dbReference type="Proteomes" id="UP000618579">
    <property type="component" value="Unassembled WGS sequence"/>
</dbReference>
<reference evidence="9 10" key="1">
    <citation type="submission" date="2019-10" db="EMBL/GenBank/DDBJ databases">
        <title>Description of Paenibacillus pedi sp. nov.</title>
        <authorList>
            <person name="Carlier A."/>
            <person name="Qi S."/>
        </authorList>
    </citation>
    <scope>NUCLEOTIDE SEQUENCE [LARGE SCALE GENOMIC DNA]</scope>
    <source>
        <strain evidence="9 10">LMG 31457</strain>
    </source>
</reference>
<evidence type="ECO:0000256" key="3">
    <source>
        <dbReference type="ARBA" id="ARBA00022475"/>
    </source>
</evidence>
<evidence type="ECO:0000256" key="5">
    <source>
        <dbReference type="ARBA" id="ARBA00022989"/>
    </source>
</evidence>
<evidence type="ECO:0000256" key="4">
    <source>
        <dbReference type="ARBA" id="ARBA00022692"/>
    </source>
</evidence>
<feature type="transmembrane region" description="Helical" evidence="7">
    <location>
        <begin position="159"/>
        <end position="178"/>
    </location>
</feature>
<feature type="transmembrane region" description="Helical" evidence="7">
    <location>
        <begin position="288"/>
        <end position="307"/>
    </location>
</feature>
<name>A0ABX1ZJH3_9BACL</name>
<feature type="transmembrane region" description="Helical" evidence="7">
    <location>
        <begin position="130"/>
        <end position="147"/>
    </location>
</feature>
<comment type="similarity">
    <text evidence="2">Belongs to the acyltransferase 3 family.</text>
</comment>
<feature type="transmembrane region" description="Helical" evidence="7">
    <location>
        <begin position="92"/>
        <end position="110"/>
    </location>
</feature>
<keyword evidence="5 7" id="KW-1133">Transmembrane helix</keyword>
<comment type="caution">
    <text evidence="9">The sequence shown here is derived from an EMBL/GenBank/DDBJ whole genome shotgun (WGS) entry which is preliminary data.</text>
</comment>
<sequence>MIMETSVKSNRFPELDFIRATAVVAVIIIHVTSITLTKMPADRFTFNASVILNQLSRFCVPAFLFVSGVLAFQSYKRNSYLQVIKGKIRDLIVPYLVWTSLGLVLFLSFSSNYKGIIMIYLTGNGPFYQLYYIPLLFQMFVFLPWIIKLAGSKKMVISILLINILMYVGYQTLLVGTLLSKDLVGSASTILQSTFVIWMSYFCMGVYATQNYSKLLEFIKSKPIAVVIAIYVLSAIALITDAFISFGYAKQMEIMGYFRITVLIYSFATMALLVKLGMTYKLKPITSLYRNSFGIYLIHVAVIKVIFMVSSIFFSNLLFIMLSTLLTLIVSYWCVELIKRTRISSLLLGKNNNSKKHVPVESLTSRVES</sequence>
<feature type="transmembrane region" description="Helical" evidence="7">
    <location>
        <begin position="51"/>
        <end position="72"/>
    </location>
</feature>
<evidence type="ECO:0000256" key="2">
    <source>
        <dbReference type="ARBA" id="ARBA00007400"/>
    </source>
</evidence>
<evidence type="ECO:0000256" key="6">
    <source>
        <dbReference type="ARBA" id="ARBA00023136"/>
    </source>
</evidence>
<dbReference type="PANTHER" id="PTHR40074">
    <property type="entry name" value="O-ACETYLTRANSFERASE WECH"/>
    <property type="match status" value="1"/>
</dbReference>
<keyword evidence="10" id="KW-1185">Reference proteome</keyword>
<feature type="transmembrane region" description="Helical" evidence="7">
    <location>
        <begin position="20"/>
        <end position="39"/>
    </location>
</feature>
<comment type="subcellular location">
    <subcellularLocation>
        <location evidence="1">Cell membrane</location>
        <topology evidence="1">Multi-pass membrane protein</topology>
    </subcellularLocation>
</comment>
<keyword evidence="4 7" id="KW-0812">Transmembrane</keyword>
<feature type="domain" description="Acyltransferase 3" evidence="8">
    <location>
        <begin position="13"/>
        <end position="334"/>
    </location>
</feature>
<dbReference type="PANTHER" id="PTHR40074:SF2">
    <property type="entry name" value="O-ACETYLTRANSFERASE WECH"/>
    <property type="match status" value="1"/>
</dbReference>
<proteinExistence type="inferred from homology"/>
<feature type="transmembrane region" description="Helical" evidence="7">
    <location>
        <begin position="190"/>
        <end position="212"/>
    </location>
</feature>
<keyword evidence="9" id="KW-0012">Acyltransferase</keyword>
<dbReference type="InterPro" id="IPR002656">
    <property type="entry name" value="Acyl_transf_3_dom"/>
</dbReference>
<evidence type="ECO:0000313" key="10">
    <source>
        <dbReference type="Proteomes" id="UP000618579"/>
    </source>
</evidence>
<dbReference type="EMBL" id="WHNZ01000017">
    <property type="protein sequence ID" value="NOV00211.1"/>
    <property type="molecule type" value="Genomic_DNA"/>
</dbReference>
<gene>
    <name evidence="9" type="ORF">GC097_09295</name>
</gene>
<evidence type="ECO:0000256" key="7">
    <source>
        <dbReference type="SAM" id="Phobius"/>
    </source>
</evidence>
<feature type="transmembrane region" description="Helical" evidence="7">
    <location>
        <begin position="313"/>
        <end position="335"/>
    </location>
</feature>
<dbReference type="GO" id="GO:0016746">
    <property type="term" value="F:acyltransferase activity"/>
    <property type="evidence" value="ECO:0007669"/>
    <property type="project" value="UniProtKB-KW"/>
</dbReference>
<dbReference type="Pfam" id="PF01757">
    <property type="entry name" value="Acyl_transf_3"/>
    <property type="match status" value="1"/>
</dbReference>
<evidence type="ECO:0000259" key="8">
    <source>
        <dbReference type="Pfam" id="PF01757"/>
    </source>
</evidence>
<keyword evidence="6 7" id="KW-0472">Membrane</keyword>
<keyword evidence="3" id="KW-1003">Cell membrane</keyword>
<feature type="transmembrane region" description="Helical" evidence="7">
    <location>
        <begin position="224"/>
        <end position="248"/>
    </location>
</feature>
<protein>
    <submittedName>
        <fullName evidence="9">Acyltransferase family protein</fullName>
    </submittedName>
</protein>
<organism evidence="9 10">
    <name type="scientific">Paenibacillus planticolens</name>
    <dbReference type="NCBI Taxonomy" id="2654976"/>
    <lineage>
        <taxon>Bacteria</taxon>
        <taxon>Bacillati</taxon>
        <taxon>Bacillota</taxon>
        <taxon>Bacilli</taxon>
        <taxon>Bacillales</taxon>
        <taxon>Paenibacillaceae</taxon>
        <taxon>Paenibacillus</taxon>
    </lineage>
</organism>
<accession>A0ABX1ZJH3</accession>